<feature type="domain" description="STAS" evidence="7">
    <location>
        <begin position="573"/>
        <end position="709"/>
    </location>
</feature>
<dbReference type="Proteomes" id="UP001201980">
    <property type="component" value="Unassembled WGS sequence"/>
</dbReference>
<feature type="region of interest" description="Disordered" evidence="5">
    <location>
        <begin position="771"/>
        <end position="800"/>
    </location>
</feature>
<keyword evidence="4 6" id="KW-0472">Membrane</keyword>
<dbReference type="Pfam" id="PF00916">
    <property type="entry name" value="Sulfate_transp"/>
    <property type="match status" value="1"/>
</dbReference>
<evidence type="ECO:0000256" key="6">
    <source>
        <dbReference type="SAM" id="Phobius"/>
    </source>
</evidence>
<dbReference type="GO" id="GO:0016020">
    <property type="term" value="C:membrane"/>
    <property type="evidence" value="ECO:0007669"/>
    <property type="project" value="UniProtKB-SubCell"/>
</dbReference>
<protein>
    <recommendedName>
        <fullName evidence="7">STAS domain-containing protein</fullName>
    </recommendedName>
</protein>
<dbReference type="InterPro" id="IPR036513">
    <property type="entry name" value="STAS_dom_sf"/>
</dbReference>
<feature type="transmembrane region" description="Helical" evidence="6">
    <location>
        <begin position="436"/>
        <end position="454"/>
    </location>
</feature>
<sequence>MQNATRRAGHGLAKALGVKLQEKEPVRDELSRGESIFSIQTTDTFVEQQPRSIDWVVDQFPSRKDTTSYLWSLFPFLTWISKYNWSWLAGDAVAGITIGAVVVPQGMAYAGLAELDVQFGLYSSFMGVLVYWFFATSKDITIGPVAVMSLLVGNVVTEVRKTHPEFAKEAIASCLSVLAGAVILGLGLVRIGWIVDLIPLTSLSAFMTGSAINIAVGQIPPLLGIQTVETRGAAYRVFINTLKHLGDTKLDAAMGLSALTMLYALRHGSTALAHRFPKKQKAFFFGSTLRTVFVILLYTLISFLVNMKHADDPSFQILMTVPRGFQNAGVPTVNTTLVKLIAPYLPATIIVLLIEHIAISKSFGRVNNYTINPSQEMVGIGVANMMGPFMGGYPVTGSFTRTAIASKAGVRTPLAGLITAMVVLLAIYALPPMFYYIPKSVLAAVIIHAVIDLITTPNTVYQFWRVSPLEVFVFFVGVFIAVFVTIEDGIYATVGLSAAILIFRILKARGRFLGKVKVHSVLGDHVIGDDHRDVLGEYGTFSPPVAQPARNVFLPIGHPDGSNPEVEVDNPYPGIFIYRFSEGFNYPNASHTLEHLTSYVFANTRRTNKNHFAKRGDRPWNDPGPSRLLKRKNRSRYNNGSSEGEDGFPTLKAVILDFSSVNNVDITSVQQLIDVRNQLDRYTSPDFVDWHIACINNRWTKRALVSAGFGYPAERADGLQHRWRSIFSVAEIGGEDSPAELQEVKSNAAILSRTTSMHVGATLDIESGLAADSSEAPTPANGKASAAGEGEEAGATISGIPCTESRGVKAVDMALKRKQNAVKGRPVAVHGLNRPLFHVDLTSALQSAIANVEARMEVATSESEGAVTGR</sequence>
<dbReference type="PROSITE" id="PS50801">
    <property type="entry name" value="STAS"/>
    <property type="match status" value="1"/>
</dbReference>
<dbReference type="EMBL" id="JAKWBI020000321">
    <property type="protein sequence ID" value="KAJ2896625.1"/>
    <property type="molecule type" value="Genomic_DNA"/>
</dbReference>
<evidence type="ECO:0000259" key="7">
    <source>
        <dbReference type="PROSITE" id="PS50801"/>
    </source>
</evidence>
<dbReference type="Gene3D" id="3.30.750.24">
    <property type="entry name" value="STAS domain"/>
    <property type="match status" value="1"/>
</dbReference>
<keyword evidence="3 6" id="KW-1133">Transmembrane helix</keyword>
<dbReference type="PANTHER" id="PTHR11814">
    <property type="entry name" value="SULFATE TRANSPORTER"/>
    <property type="match status" value="1"/>
</dbReference>
<feature type="transmembrane region" description="Helical" evidence="6">
    <location>
        <begin position="341"/>
        <end position="359"/>
    </location>
</feature>
<feature type="transmembrane region" description="Helical" evidence="6">
    <location>
        <begin position="490"/>
        <end position="506"/>
    </location>
</feature>
<feature type="region of interest" description="Disordered" evidence="5">
    <location>
        <begin position="611"/>
        <end position="644"/>
    </location>
</feature>
<evidence type="ECO:0000256" key="3">
    <source>
        <dbReference type="ARBA" id="ARBA00022989"/>
    </source>
</evidence>
<dbReference type="InterPro" id="IPR002645">
    <property type="entry name" value="STAS_dom"/>
</dbReference>
<organism evidence="8 9">
    <name type="scientific">Zalerion maritima</name>
    <dbReference type="NCBI Taxonomy" id="339359"/>
    <lineage>
        <taxon>Eukaryota</taxon>
        <taxon>Fungi</taxon>
        <taxon>Dikarya</taxon>
        <taxon>Ascomycota</taxon>
        <taxon>Pezizomycotina</taxon>
        <taxon>Sordariomycetes</taxon>
        <taxon>Lulworthiomycetidae</taxon>
        <taxon>Lulworthiales</taxon>
        <taxon>Lulworthiaceae</taxon>
        <taxon>Zalerion</taxon>
    </lineage>
</organism>
<evidence type="ECO:0000313" key="8">
    <source>
        <dbReference type="EMBL" id="KAJ2896625.1"/>
    </source>
</evidence>
<evidence type="ECO:0000313" key="9">
    <source>
        <dbReference type="Proteomes" id="UP001201980"/>
    </source>
</evidence>
<proteinExistence type="predicted"/>
<comment type="caution">
    <text evidence="8">The sequence shown here is derived from an EMBL/GenBank/DDBJ whole genome shotgun (WGS) entry which is preliminary data.</text>
</comment>
<dbReference type="AlphaFoldDB" id="A0AAD5RK93"/>
<evidence type="ECO:0000256" key="2">
    <source>
        <dbReference type="ARBA" id="ARBA00022692"/>
    </source>
</evidence>
<evidence type="ECO:0000256" key="5">
    <source>
        <dbReference type="SAM" id="MobiDB-lite"/>
    </source>
</evidence>
<keyword evidence="9" id="KW-1185">Reference proteome</keyword>
<dbReference type="Pfam" id="PF01740">
    <property type="entry name" value="STAS"/>
    <property type="match status" value="1"/>
</dbReference>
<name>A0AAD5RK93_9PEZI</name>
<feature type="transmembrane region" description="Helical" evidence="6">
    <location>
        <begin position="197"/>
        <end position="216"/>
    </location>
</feature>
<keyword evidence="2 6" id="KW-0812">Transmembrane</keyword>
<feature type="transmembrane region" description="Helical" evidence="6">
    <location>
        <begin position="466"/>
        <end position="484"/>
    </location>
</feature>
<comment type="subcellular location">
    <subcellularLocation>
        <location evidence="1">Membrane</location>
        <topology evidence="1">Multi-pass membrane protein</topology>
    </subcellularLocation>
</comment>
<dbReference type="NCBIfam" id="TIGR00815">
    <property type="entry name" value="sulP"/>
    <property type="match status" value="1"/>
</dbReference>
<gene>
    <name evidence="8" type="ORF">MKZ38_005383</name>
</gene>
<feature type="transmembrane region" description="Helical" evidence="6">
    <location>
        <begin position="171"/>
        <end position="191"/>
    </location>
</feature>
<dbReference type="GO" id="GO:0008271">
    <property type="term" value="F:secondary active sulfate transmembrane transporter activity"/>
    <property type="evidence" value="ECO:0007669"/>
    <property type="project" value="InterPro"/>
</dbReference>
<feature type="transmembrane region" description="Helical" evidence="6">
    <location>
        <begin position="140"/>
        <end position="159"/>
    </location>
</feature>
<accession>A0AAD5RK93</accession>
<dbReference type="InterPro" id="IPR011547">
    <property type="entry name" value="SLC26A/SulP_dom"/>
</dbReference>
<reference evidence="8" key="1">
    <citation type="submission" date="2022-07" db="EMBL/GenBank/DDBJ databases">
        <title>Draft genome sequence of Zalerion maritima ATCC 34329, a (micro)plastics degrading marine fungus.</title>
        <authorList>
            <person name="Paco A."/>
            <person name="Goncalves M.F.M."/>
            <person name="Rocha-Santos T.A.P."/>
            <person name="Alves A."/>
        </authorList>
    </citation>
    <scope>NUCLEOTIDE SEQUENCE</scope>
    <source>
        <strain evidence="8">ATCC 34329</strain>
    </source>
</reference>
<dbReference type="PROSITE" id="PS01130">
    <property type="entry name" value="SLC26A"/>
    <property type="match status" value="1"/>
</dbReference>
<feature type="transmembrane region" description="Helical" evidence="6">
    <location>
        <begin position="408"/>
        <end position="430"/>
    </location>
</feature>
<dbReference type="FunFam" id="3.30.750.24:FF:000024">
    <property type="entry name" value="Sulfate permease 2"/>
    <property type="match status" value="1"/>
</dbReference>
<dbReference type="InterPro" id="IPR001902">
    <property type="entry name" value="SLC26A/SulP_fam"/>
</dbReference>
<evidence type="ECO:0000256" key="4">
    <source>
        <dbReference type="ARBA" id="ARBA00023136"/>
    </source>
</evidence>
<dbReference type="InterPro" id="IPR018045">
    <property type="entry name" value="S04_transporter_CS"/>
</dbReference>
<feature type="transmembrane region" description="Helical" evidence="6">
    <location>
        <begin position="282"/>
        <end position="305"/>
    </location>
</feature>
<feature type="transmembrane region" description="Helical" evidence="6">
    <location>
        <begin position="85"/>
        <end position="103"/>
    </location>
</feature>
<evidence type="ECO:0000256" key="1">
    <source>
        <dbReference type="ARBA" id="ARBA00004141"/>
    </source>
</evidence>